<evidence type="ECO:0000313" key="1">
    <source>
        <dbReference type="EMBL" id="SPO30384.1"/>
    </source>
</evidence>
<dbReference type="AlphaFoldDB" id="A0A5C3EI96"/>
<dbReference type="Proteomes" id="UP000324022">
    <property type="component" value="Unassembled WGS sequence"/>
</dbReference>
<sequence length="135" mass="15087">MTQASRWRWRPSSMFHYPSDANPVRLCSRIHSHSDERQLMGLGSLFHNSSSDHAALAPLQDTGARGADMRVHCPRPSRLDLVLRCDLREWTHPASSPCVVDLVALPFPPEPLLSNFDDTLSTKLPSRKPFGTGTN</sequence>
<keyword evidence="2" id="KW-1185">Reference proteome</keyword>
<gene>
    <name evidence="1" type="ORF">UTRI_06314</name>
</gene>
<protein>
    <submittedName>
        <fullName evidence="1">Uncharacterized protein</fullName>
    </submittedName>
</protein>
<accession>A0A5C3EI96</accession>
<organism evidence="1 2">
    <name type="scientific">Ustilago trichophora</name>
    <dbReference type="NCBI Taxonomy" id="86804"/>
    <lineage>
        <taxon>Eukaryota</taxon>
        <taxon>Fungi</taxon>
        <taxon>Dikarya</taxon>
        <taxon>Basidiomycota</taxon>
        <taxon>Ustilaginomycotina</taxon>
        <taxon>Ustilaginomycetes</taxon>
        <taxon>Ustilaginales</taxon>
        <taxon>Ustilaginaceae</taxon>
        <taxon>Ustilago</taxon>
    </lineage>
</organism>
<reference evidence="1 2" key="1">
    <citation type="submission" date="2018-03" db="EMBL/GenBank/DDBJ databases">
        <authorList>
            <person name="Guldener U."/>
        </authorList>
    </citation>
    <scope>NUCLEOTIDE SEQUENCE [LARGE SCALE GENOMIC DNA]</scope>
    <source>
        <strain evidence="1 2">NBRC100155</strain>
    </source>
</reference>
<proteinExistence type="predicted"/>
<name>A0A5C3EI96_9BASI</name>
<evidence type="ECO:0000313" key="2">
    <source>
        <dbReference type="Proteomes" id="UP000324022"/>
    </source>
</evidence>
<dbReference type="EMBL" id="OOIN01000033">
    <property type="protein sequence ID" value="SPO30384.1"/>
    <property type="molecule type" value="Genomic_DNA"/>
</dbReference>